<dbReference type="GO" id="GO:0003779">
    <property type="term" value="F:actin binding"/>
    <property type="evidence" value="ECO:0007669"/>
    <property type="project" value="InterPro"/>
</dbReference>
<dbReference type="Proteomes" id="UP000314982">
    <property type="component" value="Unassembled WGS sequence"/>
</dbReference>
<dbReference type="Ensembl" id="ENSHHUT00000021031.1">
    <property type="protein sequence ID" value="ENSHHUP00000020282.1"/>
    <property type="gene ID" value="ENSHHUG00000012689.1"/>
</dbReference>
<dbReference type="PANTHER" id="PTHR45864:SF3">
    <property type="entry name" value="PROTEIN PHOSPHATASE SLINGSHOT HOMOLOG 2"/>
    <property type="match status" value="1"/>
</dbReference>
<evidence type="ECO:0000313" key="4">
    <source>
        <dbReference type="Proteomes" id="UP000314982"/>
    </source>
</evidence>
<dbReference type="PANTHER" id="PTHR45864">
    <property type="entry name" value="SLINGSHOT PROTEIN PHOSPHATASE HOMOLOG"/>
    <property type="match status" value="1"/>
</dbReference>
<feature type="compositionally biased region" description="Low complexity" evidence="1">
    <location>
        <begin position="1"/>
        <end position="24"/>
    </location>
</feature>
<evidence type="ECO:0000256" key="1">
    <source>
        <dbReference type="SAM" id="MobiDB-lite"/>
    </source>
</evidence>
<feature type="region of interest" description="Disordered" evidence="1">
    <location>
        <begin position="1"/>
        <end position="37"/>
    </location>
</feature>
<dbReference type="GO" id="GO:0016791">
    <property type="term" value="F:phosphatase activity"/>
    <property type="evidence" value="ECO:0007669"/>
    <property type="project" value="InterPro"/>
</dbReference>
<keyword evidence="4" id="KW-1185">Reference proteome</keyword>
<dbReference type="InterPro" id="IPR043588">
    <property type="entry name" value="SSH-N"/>
</dbReference>
<accession>A0A4W5KUC5</accession>
<reference evidence="3" key="3">
    <citation type="submission" date="2025-09" db="UniProtKB">
        <authorList>
            <consortium name="Ensembl"/>
        </authorList>
    </citation>
    <scope>IDENTIFICATION</scope>
</reference>
<dbReference type="InterPro" id="IPR043587">
    <property type="entry name" value="Phosphatase_SSH-like"/>
</dbReference>
<dbReference type="GO" id="GO:0030837">
    <property type="term" value="P:negative regulation of actin filament polymerization"/>
    <property type="evidence" value="ECO:0007669"/>
    <property type="project" value="InterPro"/>
</dbReference>
<evidence type="ECO:0000313" key="3">
    <source>
        <dbReference type="Ensembl" id="ENSHHUP00000020282.1"/>
    </source>
</evidence>
<proteinExistence type="predicted"/>
<evidence type="ECO:0000259" key="2">
    <source>
        <dbReference type="Pfam" id="PF23040"/>
    </source>
</evidence>
<reference evidence="4" key="1">
    <citation type="submission" date="2018-06" db="EMBL/GenBank/DDBJ databases">
        <title>Genome assembly of Danube salmon.</title>
        <authorList>
            <person name="Macqueen D.J."/>
            <person name="Gundappa M.K."/>
        </authorList>
    </citation>
    <scope>NUCLEOTIDE SEQUENCE [LARGE SCALE GENOMIC DNA]</scope>
</reference>
<dbReference type="AlphaFoldDB" id="A0A4W5KUC5"/>
<protein>
    <recommendedName>
        <fullName evidence="2">Slingshot N-terminal domain-containing protein</fullName>
    </recommendedName>
</protein>
<dbReference type="Pfam" id="PF23040">
    <property type="entry name" value="PH_SSH1-like_1st"/>
    <property type="match status" value="1"/>
</dbReference>
<organism evidence="3 4">
    <name type="scientific">Hucho hucho</name>
    <name type="common">huchen</name>
    <dbReference type="NCBI Taxonomy" id="62062"/>
    <lineage>
        <taxon>Eukaryota</taxon>
        <taxon>Metazoa</taxon>
        <taxon>Chordata</taxon>
        <taxon>Craniata</taxon>
        <taxon>Vertebrata</taxon>
        <taxon>Euteleostomi</taxon>
        <taxon>Actinopterygii</taxon>
        <taxon>Neopterygii</taxon>
        <taxon>Teleostei</taxon>
        <taxon>Protacanthopterygii</taxon>
        <taxon>Salmoniformes</taxon>
        <taxon>Salmonidae</taxon>
        <taxon>Salmoninae</taxon>
        <taxon>Hucho</taxon>
    </lineage>
</organism>
<sequence>MALVTVQRSPTPSTSSSPCVSESGSGEDDRRSQPRSISESFLTVKGAALFLPRGNGSSPTSASRFSQLRSKHAGDLQQHLQTMFTLLRPEDNIKLAVRLESTLYQGTRYMVVVSTNGRQDTEESLVLGMDFSPADRCVCVCVDSEMVLDYHRAMWCSNIGLLCGSSSSCSVGLVLPLWSDSLIHLDGDG</sequence>
<dbReference type="STRING" id="62062.ENSHHUP00000020282"/>
<reference evidence="3" key="2">
    <citation type="submission" date="2025-08" db="UniProtKB">
        <authorList>
            <consortium name="Ensembl"/>
        </authorList>
    </citation>
    <scope>IDENTIFICATION</scope>
</reference>
<dbReference type="GeneTree" id="ENSGT00940000157430"/>
<feature type="domain" description="Slingshot N-terminal" evidence="2">
    <location>
        <begin position="79"/>
        <end position="141"/>
    </location>
</feature>
<name>A0A4W5KUC5_9TELE</name>